<gene>
    <name evidence="4" type="ORF">HMPREF9473_05019</name>
</gene>
<dbReference type="PATRIC" id="fig|742737.3.peg.5010"/>
<keyword evidence="5" id="KW-1185">Reference proteome</keyword>
<dbReference type="RefSeq" id="WP_006783007.1">
    <property type="nucleotide sequence ID" value="NZ_CP040506.1"/>
</dbReference>
<organism evidence="4 5">
    <name type="scientific">Hungatella hathewayi WAL-18680</name>
    <dbReference type="NCBI Taxonomy" id="742737"/>
    <lineage>
        <taxon>Bacteria</taxon>
        <taxon>Bacillati</taxon>
        <taxon>Bacillota</taxon>
        <taxon>Clostridia</taxon>
        <taxon>Lachnospirales</taxon>
        <taxon>Lachnospiraceae</taxon>
        <taxon>Hungatella</taxon>
    </lineage>
</organism>
<feature type="domain" description="Sulfatase N-terminal" evidence="3">
    <location>
        <begin position="4"/>
        <end position="384"/>
    </location>
</feature>
<keyword evidence="2" id="KW-0378">Hydrolase</keyword>
<dbReference type="PANTHER" id="PTHR45953">
    <property type="entry name" value="IDURONATE 2-SULFATASE"/>
    <property type="match status" value="1"/>
</dbReference>
<dbReference type="Pfam" id="PF00884">
    <property type="entry name" value="Sulfatase"/>
    <property type="match status" value="1"/>
</dbReference>
<accession>G5INE1</accession>
<reference evidence="4 5" key="1">
    <citation type="submission" date="2011-08" db="EMBL/GenBank/DDBJ databases">
        <title>The Genome Sequence of Clostridium hathewayi WAL-18680.</title>
        <authorList>
            <consortium name="The Broad Institute Genome Sequencing Platform"/>
            <person name="Earl A."/>
            <person name="Ward D."/>
            <person name="Feldgarden M."/>
            <person name="Gevers D."/>
            <person name="Finegold S.M."/>
            <person name="Summanen P.H."/>
            <person name="Molitoris D.R."/>
            <person name="Song M."/>
            <person name="Daigneault M."/>
            <person name="Allen-Vercoe E."/>
            <person name="Young S.K."/>
            <person name="Zeng Q."/>
            <person name="Gargeya S."/>
            <person name="Fitzgerald M."/>
            <person name="Haas B."/>
            <person name="Abouelleil A."/>
            <person name="Alvarado L."/>
            <person name="Arachchi H.M."/>
            <person name="Berlin A."/>
            <person name="Brown A."/>
            <person name="Chapman S.B."/>
            <person name="Chen Z."/>
            <person name="Dunbar C."/>
            <person name="Freedman E."/>
            <person name="Gearin G."/>
            <person name="Gellesch M."/>
            <person name="Goldberg J."/>
            <person name="Griggs A."/>
            <person name="Gujja S."/>
            <person name="Heiman D."/>
            <person name="Howarth C."/>
            <person name="Larson L."/>
            <person name="Lui A."/>
            <person name="MacDonald P.J.P."/>
            <person name="Montmayeur A."/>
            <person name="Murphy C."/>
            <person name="Neiman D."/>
            <person name="Pearson M."/>
            <person name="Priest M."/>
            <person name="Roberts A."/>
            <person name="Saif S."/>
            <person name="Shea T."/>
            <person name="Shenoy N."/>
            <person name="Sisk P."/>
            <person name="Stolte C."/>
            <person name="Sykes S."/>
            <person name="Wortman J."/>
            <person name="Nusbaum C."/>
            <person name="Birren B."/>
        </authorList>
    </citation>
    <scope>NUCLEOTIDE SEQUENCE [LARGE SCALE GENOMIC DNA]</scope>
    <source>
        <strain evidence="4 5">WAL-18680</strain>
    </source>
</reference>
<dbReference type="Proteomes" id="UP000005384">
    <property type="component" value="Unassembled WGS sequence"/>
</dbReference>
<dbReference type="InterPro" id="IPR017850">
    <property type="entry name" value="Alkaline_phosphatase_core_sf"/>
</dbReference>
<evidence type="ECO:0000259" key="3">
    <source>
        <dbReference type="Pfam" id="PF00884"/>
    </source>
</evidence>
<dbReference type="Gene3D" id="3.40.720.10">
    <property type="entry name" value="Alkaline Phosphatase, subunit A"/>
    <property type="match status" value="1"/>
</dbReference>
<name>G5INE1_9FIRM</name>
<sequence>MKQKNVVVILADQFRRDCIGAYGNVYVKTPNIDRLAAQSIRFEHSYVANPICGPNRTTWFSGMYPSNHGSYTNGLVKVDDGRTVMHELRREGYQTASIGKIHFNPYSPESEGKSFESVKTWEEMPEEDGYQGGYFGFDYVELTVGHTLPKAHYYKWFREHGGKDEMFTVTPCGPVYGPDETCGVRNMPSSLSSSAFVGERSVNYLRHIRDREKPFFLSVSFPDPHHPFTSCYDDYERWKDAPVAAPIGTPEDLESRPGHFEQQFQGSWSRRGSAPPKHGDGIPKEVAIERVRHTYAMIEAIDRNVGLVLDELERQGLMGDTIVILASDHGELLGDHGLWLKGPFLYQGLINTPLLMHVPGIQPRVSRGLVSAVDIAPTILELTGCPVPSYVDGISQAPHIRDEAVRVREACMIEYRNGYDCDVCVNAIVGEDYKYVIYETGEEEYTDLAQDPEERRNVAGEDAYEQAVSKAAKALLLERLKAKTKGIVQYGHA</sequence>
<dbReference type="SUPFAM" id="SSF53649">
    <property type="entry name" value="Alkaline phosphatase-like"/>
    <property type="match status" value="1"/>
</dbReference>
<evidence type="ECO:0000256" key="1">
    <source>
        <dbReference type="ARBA" id="ARBA00022723"/>
    </source>
</evidence>
<evidence type="ECO:0000313" key="5">
    <source>
        <dbReference type="Proteomes" id="UP000005384"/>
    </source>
</evidence>
<comment type="caution">
    <text evidence="4">The sequence shown here is derived from an EMBL/GenBank/DDBJ whole genome shotgun (WGS) entry which is preliminary data.</text>
</comment>
<dbReference type="GO" id="GO:0046872">
    <property type="term" value="F:metal ion binding"/>
    <property type="evidence" value="ECO:0007669"/>
    <property type="project" value="UniProtKB-KW"/>
</dbReference>
<dbReference type="EMBL" id="ADLN01000127">
    <property type="protein sequence ID" value="EHI57112.1"/>
    <property type="molecule type" value="Genomic_DNA"/>
</dbReference>
<dbReference type="AlphaFoldDB" id="G5INE1"/>
<dbReference type="HOGENOM" id="CLU_006332_9_2_9"/>
<dbReference type="GO" id="GO:0005737">
    <property type="term" value="C:cytoplasm"/>
    <property type="evidence" value="ECO:0007669"/>
    <property type="project" value="TreeGrafter"/>
</dbReference>
<dbReference type="GO" id="GO:0008484">
    <property type="term" value="F:sulfuric ester hydrolase activity"/>
    <property type="evidence" value="ECO:0007669"/>
    <property type="project" value="TreeGrafter"/>
</dbReference>
<evidence type="ECO:0000256" key="2">
    <source>
        <dbReference type="ARBA" id="ARBA00022801"/>
    </source>
</evidence>
<proteinExistence type="predicted"/>
<keyword evidence="1" id="KW-0479">Metal-binding</keyword>
<evidence type="ECO:0000313" key="4">
    <source>
        <dbReference type="EMBL" id="EHI57112.1"/>
    </source>
</evidence>
<dbReference type="PANTHER" id="PTHR45953:SF1">
    <property type="entry name" value="IDURONATE 2-SULFATASE"/>
    <property type="match status" value="1"/>
</dbReference>
<dbReference type="InterPro" id="IPR000917">
    <property type="entry name" value="Sulfatase_N"/>
</dbReference>
<protein>
    <recommendedName>
        <fullName evidence="3">Sulfatase N-terminal domain-containing protein</fullName>
    </recommendedName>
</protein>